<dbReference type="Proteomes" id="UP001219934">
    <property type="component" value="Unassembled WGS sequence"/>
</dbReference>
<proteinExistence type="predicted"/>
<protein>
    <submittedName>
        <fullName evidence="1">Uncharacterized protein</fullName>
    </submittedName>
</protein>
<accession>A0AAD6AV75</accession>
<dbReference type="EMBL" id="JAPTMU010000015">
    <property type="protein sequence ID" value="KAJ4931412.1"/>
    <property type="molecule type" value="Genomic_DNA"/>
</dbReference>
<keyword evidence="2" id="KW-1185">Reference proteome</keyword>
<evidence type="ECO:0000313" key="1">
    <source>
        <dbReference type="EMBL" id="KAJ4931412.1"/>
    </source>
</evidence>
<gene>
    <name evidence="1" type="ORF">JOQ06_025709</name>
</gene>
<evidence type="ECO:0000313" key="2">
    <source>
        <dbReference type="Proteomes" id="UP001219934"/>
    </source>
</evidence>
<reference evidence="1" key="1">
    <citation type="submission" date="2022-11" db="EMBL/GenBank/DDBJ databases">
        <title>Chromosome-level genome of Pogonophryne albipinna.</title>
        <authorList>
            <person name="Jo E."/>
        </authorList>
    </citation>
    <scope>NUCLEOTIDE SEQUENCE</scope>
    <source>
        <strain evidence="1">SGF0006</strain>
        <tissue evidence="1">Muscle</tissue>
    </source>
</reference>
<name>A0AAD6AV75_9TELE</name>
<comment type="caution">
    <text evidence="1">The sequence shown here is derived from an EMBL/GenBank/DDBJ whole genome shotgun (WGS) entry which is preliminary data.</text>
</comment>
<organism evidence="1 2">
    <name type="scientific">Pogonophryne albipinna</name>
    <dbReference type="NCBI Taxonomy" id="1090488"/>
    <lineage>
        <taxon>Eukaryota</taxon>
        <taxon>Metazoa</taxon>
        <taxon>Chordata</taxon>
        <taxon>Craniata</taxon>
        <taxon>Vertebrata</taxon>
        <taxon>Euteleostomi</taxon>
        <taxon>Actinopterygii</taxon>
        <taxon>Neopterygii</taxon>
        <taxon>Teleostei</taxon>
        <taxon>Neoteleostei</taxon>
        <taxon>Acanthomorphata</taxon>
        <taxon>Eupercaria</taxon>
        <taxon>Perciformes</taxon>
        <taxon>Notothenioidei</taxon>
        <taxon>Pogonophryne</taxon>
    </lineage>
</organism>
<dbReference type="AlphaFoldDB" id="A0AAD6AV75"/>
<feature type="non-terminal residue" evidence="1">
    <location>
        <position position="61"/>
    </location>
</feature>
<sequence length="61" mass="6829">INPRGPSYPSTTPTFGITDWLDTPGQSHYPLKPYELHLMAQSCPIPHHQSPFVRALCLLLS</sequence>
<feature type="non-terminal residue" evidence="1">
    <location>
        <position position="1"/>
    </location>
</feature>